<keyword evidence="1" id="KW-0147">Chitin-binding</keyword>
<feature type="domain" description="Chitin-binding type-2" evidence="6">
    <location>
        <begin position="890"/>
        <end position="946"/>
    </location>
</feature>
<dbReference type="InterPro" id="IPR002557">
    <property type="entry name" value="Chitin-bd_dom"/>
</dbReference>
<keyword evidence="2" id="KW-0732">Signal</keyword>
<feature type="domain" description="Chitin-binding type-2" evidence="6">
    <location>
        <begin position="1555"/>
        <end position="1611"/>
    </location>
</feature>
<feature type="domain" description="Chitin-binding type-2" evidence="6">
    <location>
        <begin position="749"/>
        <end position="805"/>
    </location>
</feature>
<feature type="domain" description="Chitin-binding type-2" evidence="6">
    <location>
        <begin position="1432"/>
        <end position="1485"/>
    </location>
</feature>
<feature type="domain" description="Chitin-binding type-2" evidence="6">
    <location>
        <begin position="823"/>
        <end position="880"/>
    </location>
</feature>
<dbReference type="GO" id="GO:0005576">
    <property type="term" value="C:extracellular region"/>
    <property type="evidence" value="ECO:0007669"/>
    <property type="project" value="InterPro"/>
</dbReference>
<dbReference type="PANTHER" id="PTHR23301">
    <property type="entry name" value="CHITIN BINDING PERITROPHIN-A"/>
    <property type="match status" value="1"/>
</dbReference>
<evidence type="ECO:0000313" key="9">
    <source>
        <dbReference type="WBParaSite" id="TCLT_0000745101-mRNA-1"/>
    </source>
</evidence>
<feature type="domain" description="Chitin-binding type-2" evidence="6">
    <location>
        <begin position="1247"/>
        <end position="1300"/>
    </location>
</feature>
<feature type="domain" description="Chitin-binding type-2" evidence="6">
    <location>
        <begin position="518"/>
        <end position="574"/>
    </location>
</feature>
<dbReference type="WBParaSite" id="TCLT_0000745101-mRNA-1">
    <property type="protein sequence ID" value="TCLT_0000745101-mRNA-1"/>
    <property type="gene ID" value="TCLT_0000745101"/>
</dbReference>
<name>A0A0N5D3E3_THECL</name>
<feature type="domain" description="Chitin-binding type-2" evidence="6">
    <location>
        <begin position="448"/>
        <end position="505"/>
    </location>
</feature>
<evidence type="ECO:0000256" key="2">
    <source>
        <dbReference type="ARBA" id="ARBA00022729"/>
    </source>
</evidence>
<feature type="domain" description="Chitin-binding type-2" evidence="6">
    <location>
        <begin position="1068"/>
        <end position="1122"/>
    </location>
</feature>
<dbReference type="Pfam" id="PF01607">
    <property type="entry name" value="CBM_14"/>
    <property type="match status" value="16"/>
</dbReference>
<evidence type="ECO:0000256" key="5">
    <source>
        <dbReference type="ARBA" id="ARBA00023180"/>
    </source>
</evidence>
<feature type="domain" description="Chitin-binding type-2" evidence="6">
    <location>
        <begin position="1490"/>
        <end position="1534"/>
    </location>
</feature>
<dbReference type="InterPro" id="IPR036508">
    <property type="entry name" value="Chitin-bd_dom_sf"/>
</dbReference>
<keyword evidence="3" id="KW-0677">Repeat</keyword>
<dbReference type="PROSITE" id="PS50940">
    <property type="entry name" value="CHIT_BIND_II"/>
    <property type="match status" value="20"/>
</dbReference>
<dbReference type="SMART" id="SM00494">
    <property type="entry name" value="ChtBD2"/>
    <property type="match status" value="22"/>
</dbReference>
<reference evidence="7 8" key="2">
    <citation type="submission" date="2018-11" db="EMBL/GenBank/DDBJ databases">
        <authorList>
            <consortium name="Pathogen Informatics"/>
        </authorList>
    </citation>
    <scope>NUCLEOTIDE SEQUENCE [LARGE SCALE GENOMIC DNA]</scope>
</reference>
<evidence type="ECO:0000256" key="3">
    <source>
        <dbReference type="ARBA" id="ARBA00022737"/>
    </source>
</evidence>
<dbReference type="EMBL" id="UYYF01004508">
    <property type="protein sequence ID" value="VDN04897.1"/>
    <property type="molecule type" value="Genomic_DNA"/>
</dbReference>
<evidence type="ECO:0000313" key="8">
    <source>
        <dbReference type="Proteomes" id="UP000276776"/>
    </source>
</evidence>
<feature type="domain" description="Chitin-binding type-2" evidence="6">
    <location>
        <begin position="1845"/>
        <end position="1902"/>
    </location>
</feature>
<feature type="domain" description="Chitin-binding type-2" evidence="6">
    <location>
        <begin position="592"/>
        <end position="648"/>
    </location>
</feature>
<dbReference type="OrthoDB" id="6020543at2759"/>
<dbReference type="Proteomes" id="UP000276776">
    <property type="component" value="Unassembled WGS sequence"/>
</dbReference>
<feature type="domain" description="Chitin-binding type-2" evidence="6">
    <location>
        <begin position="206"/>
        <end position="262"/>
    </location>
</feature>
<feature type="domain" description="Chitin-binding type-2" evidence="6">
    <location>
        <begin position="1156"/>
        <end position="1209"/>
    </location>
</feature>
<feature type="domain" description="Chitin-binding type-2" evidence="6">
    <location>
        <begin position="148"/>
        <end position="205"/>
    </location>
</feature>
<evidence type="ECO:0000313" key="7">
    <source>
        <dbReference type="EMBL" id="VDN04897.1"/>
    </source>
</evidence>
<dbReference type="PANTHER" id="PTHR23301:SF0">
    <property type="entry name" value="CHITIN-BINDING TYPE-2 DOMAIN-CONTAINING PROTEIN-RELATED"/>
    <property type="match status" value="1"/>
</dbReference>
<keyword evidence="4" id="KW-1015">Disulfide bond</keyword>
<protein>
    <submittedName>
        <fullName evidence="9">Chitin-binding type-2 domain-containing protein</fullName>
    </submittedName>
</protein>
<feature type="domain" description="Chitin-binding type-2" evidence="6">
    <location>
        <begin position="1914"/>
        <end position="1971"/>
    </location>
</feature>
<sequence length="2043" mass="230937">MCFENHLEVEEMNASLRRAKFWRHAPISDHQLDTTNSKTGLEDDVRVVHWLGNILQDFGSENAVRRDNKIGIPSYDDYLTERLRKKSGVLETEKYNTDYSEDGHKVWMFDDENDDKEHFHYKDNSTPASFTPKKTKNAQVEMREETEPSVCVGQKNGVYRAAPCEQWYLSCYQEELKQIFCDKGLYWNNDEGRCEQKTKIPYCQLKYDCTGMHDGLYINGCSNVFWFCVGETVFLSMCPKYRYFNIKNMECDFKENISACKGIDENQVSKVVLPEKSNLESIKRIKGRIIQLMVKSKGKKNVCEKRKDGKYAIKECYRKYVFCASGMGLVVKCRRGQLFSAKHHRCMERDELLSCVKSKYTGRIKTAKHLISCFSLSDGTYSLGECQKMFIICRNESGRIASCSSGLVFNAQKGQCEEIYNVEKCARTGKAGLKRDIAQKMINLNKKQSSCQEKKNGKHAIRNCYEKYLFCIDKKGLIVTCRNGYLFSPEHDRCISKADLPFCAESGNEPINQSTKSSFSCSLPDGIYALGDCEKTYLVCSRGVGSNSSCKLGHAFNRLTRQCDSMFNIESCPQYKSQQKWNKLPFLLNRPDCRCEGRKDGLYSVGCTEKFYSCSNGISTGFECPNDLVFNPDGGFCDYPRNVAACDGQSAVQTFDKKEEGIASDVVSGCAILGDGIYGLSPCGTGYYHCWRGATSFAKCAFDLVFNPSLQRCDFKENVYGCSEYVEKFPVKSYKSKYRLTIIPVNDSILRCKELKDGFYAEGCSKLYYGCANSETFYMSCPPDLVFDVLSESCKEMNYVEACRNSTSIGKQLVLMDSHKGPLPSCSSLPNGPHQLAFCLDSYIYCEDGAISLASCPRFLVFNPQNSQCDLRGNVAACNEDIQLSKNESEKQCATKSDGIFSYVCSGNFYVCVKGIMFQFTCPNEMVYDSKFRQCRTDMEVENCTQITTSRAVLFSSMRNINSLDSTMKIKDSQADDRNVCNGRLDGHYEDRLCSNVFFACVNMSKILLSCPGALVYDATINRCEYPESIPQCRDYTTMSENILSKNQSRRVLSEERQSGESETLPLALSCKGRRDKAYIMDSCLNAYYKCYKEKLSVEYCQDNMVFDGSVVACVPKSICRRESSFLPPKFYMSKHLNTKIDGNLDLTADNMKWFPRYCRQLADGNYSAGCVANFIICTGGSGLIGKCPETMVFSNVLHRCVSYEECAFWLYRILISFFPSNRTNQAENFTSLGSSSVITVTSQNSEAKCSNSQDEHYTSECSSTYSVCVDGKTITKSCPLHMVFDSRSQQCTYHEVCENLIPSTLQTDVNLQQDHKQRGPIKTDSENRKIDRHVCIPQVLNNRVDSVKCDKLTNGLYGIDCWNEIVFCYHGVQTIRRCLQRHVFSPTALRCVHPSECEIKNHCGAGFIGITYLGKFKATKDDSPRISSGDNFTCTNKTDGNYGEHCAPTYFECSQQVTSLKRCKLEEVFDKFGNKCIPKDKCVASDRDEVRCTEGQNYEAGKCKDYYYKCSNNELIYIKCPNDHFFNASRGMCGIKCDFCECSDTSYDTDQTTVTTCNPGEIVPRGPCMDTYLKCSMMKSFEIKRCEKGKRFDTAQSICRFQKEVPECFDSRKESKIFLFPAFFHVSDSFQAPPSLNPQLRSIFIDQRDPKQHTLVRPHKDLIITKMSKNPVTFGMLKTFPSSVMTASETTPSLPDLNIVKYNPQLAAFKPASRIFNSLPNRRRLIKDTFRTNPLSYGYTPLLKEMNVGVIDHFHPPNNLQYVFPIHSSLDLQSPILNSTIREINEAASGKVMIDNVEGSGEDDNSFAVLIDSVVEATNRTKRDAFKTKFSRSALKIDLSFNSSRLCHNQSFPINIALGFCQSHYIHCGNQLYTSFILKCKSDDLFDDKLKKCVPAFDCKMRGVYSKRAANEETICSLLSDGIYALPGCNQHFISCISKRAILRSCPDGLFYDGNKNQCDYKEQNASCRKATTYERLSTGSTSMQMRLTTEHAVYEVPSILPNFACSVNSTVSLGCSPTFIVCAGGTAYIFSCDDDLVFDQA</sequence>
<dbReference type="SUPFAM" id="SSF57625">
    <property type="entry name" value="Invertebrate chitin-binding proteins"/>
    <property type="match status" value="17"/>
</dbReference>
<accession>A0A0N5D3E3</accession>
<keyword evidence="8" id="KW-1185">Reference proteome</keyword>
<organism evidence="9">
    <name type="scientific">Thelazia callipaeda</name>
    <name type="common">Oriental eyeworm</name>
    <name type="synonym">Parasitic nematode</name>
    <dbReference type="NCBI Taxonomy" id="103827"/>
    <lineage>
        <taxon>Eukaryota</taxon>
        <taxon>Metazoa</taxon>
        <taxon>Ecdysozoa</taxon>
        <taxon>Nematoda</taxon>
        <taxon>Chromadorea</taxon>
        <taxon>Rhabditida</taxon>
        <taxon>Spirurina</taxon>
        <taxon>Spiruromorpha</taxon>
        <taxon>Thelazioidea</taxon>
        <taxon>Thelaziidae</taxon>
        <taxon>Thelazia</taxon>
    </lineage>
</organism>
<keyword evidence="5" id="KW-0325">Glycoprotein</keyword>
<evidence type="ECO:0000259" key="6">
    <source>
        <dbReference type="PROSITE" id="PS50940"/>
    </source>
</evidence>
<feature type="domain" description="Chitin-binding type-2" evidence="6">
    <location>
        <begin position="370"/>
        <end position="427"/>
    </location>
</feature>
<evidence type="ECO:0000256" key="4">
    <source>
        <dbReference type="ARBA" id="ARBA00023157"/>
    </source>
</evidence>
<dbReference type="STRING" id="103827.A0A0N5D3E3"/>
<dbReference type="InterPro" id="IPR051940">
    <property type="entry name" value="Chitin_bind-dev_reg"/>
</dbReference>
<dbReference type="OMA" id="GYYHCWR"/>
<feature type="domain" description="Chitin-binding type-2" evidence="6">
    <location>
        <begin position="667"/>
        <end position="724"/>
    </location>
</feature>
<feature type="domain" description="Chitin-binding type-2" evidence="6">
    <location>
        <begin position="300"/>
        <end position="357"/>
    </location>
</feature>
<proteinExistence type="predicted"/>
<feature type="domain" description="Chitin-binding type-2" evidence="6">
    <location>
        <begin position="978"/>
        <end position="1035"/>
    </location>
</feature>
<dbReference type="Gene3D" id="2.170.140.10">
    <property type="entry name" value="Chitin binding domain"/>
    <property type="match status" value="9"/>
</dbReference>
<dbReference type="GO" id="GO:0008061">
    <property type="term" value="F:chitin binding"/>
    <property type="evidence" value="ECO:0007669"/>
    <property type="project" value="UniProtKB-KW"/>
</dbReference>
<evidence type="ECO:0000256" key="1">
    <source>
        <dbReference type="ARBA" id="ARBA00022669"/>
    </source>
</evidence>
<gene>
    <name evidence="7" type="ORF">TCLT_LOCUS7440</name>
</gene>
<reference evidence="9" key="1">
    <citation type="submission" date="2017-02" db="UniProtKB">
        <authorList>
            <consortium name="WormBaseParasite"/>
        </authorList>
    </citation>
    <scope>IDENTIFICATION</scope>
</reference>